<keyword evidence="2" id="KW-0472">Membrane</keyword>
<protein>
    <submittedName>
        <fullName evidence="3">Uncharacterized protein</fullName>
    </submittedName>
</protein>
<reference evidence="4" key="1">
    <citation type="submission" date="2017-09" db="EMBL/GenBank/DDBJ databases">
        <title>Depth-based differentiation of microbial function through sediment-hosted aquifers and enrichment of novel symbionts in the deep terrestrial subsurface.</title>
        <authorList>
            <person name="Probst A.J."/>
            <person name="Ladd B."/>
            <person name="Jarett J.K."/>
            <person name="Geller-Mcgrath D.E."/>
            <person name="Sieber C.M.K."/>
            <person name="Emerson J.B."/>
            <person name="Anantharaman K."/>
            <person name="Thomas B.C."/>
            <person name="Malmstrom R."/>
            <person name="Stieglmeier M."/>
            <person name="Klingl A."/>
            <person name="Woyke T."/>
            <person name="Ryan C.M."/>
            <person name="Banfield J.F."/>
        </authorList>
    </citation>
    <scope>NUCLEOTIDE SEQUENCE [LARGE SCALE GENOMIC DNA]</scope>
</reference>
<feature type="transmembrane region" description="Helical" evidence="2">
    <location>
        <begin position="6"/>
        <end position="22"/>
    </location>
</feature>
<dbReference type="AlphaFoldDB" id="A0A2M7IDJ1"/>
<feature type="repeat" description="TPR" evidence="1">
    <location>
        <begin position="188"/>
        <end position="221"/>
    </location>
</feature>
<keyword evidence="2" id="KW-0812">Transmembrane</keyword>
<keyword evidence="1" id="KW-0802">TPR repeat</keyword>
<sequence length="237" mass="27756">MSNNIFYLLIALGFFGLIIIVYRKISILAKLSEEEIVILSRKKGLADRVKGVNYKQHWLNFIVSLEKLLMRIKIIFLKIENILGGWIVGLRGSSKVMAQKSREWIKQKEIKRREKQNKLNGQKPSDEVVLKINKKIEPDYERTESILNRQEIPKEEETHEEISLDDLNKPIKEEQEWIDLIVENPKNITAYKFLGLFYWKQHNYSDAKASLEMAVKLGSKDKKVKEALEELKKMGVE</sequence>
<organism evidence="3 4">
    <name type="scientific">Candidatus Portnoybacteria bacterium CG_4_8_14_3_um_filter_44_15</name>
    <dbReference type="NCBI Taxonomy" id="1974803"/>
    <lineage>
        <taxon>Bacteria</taxon>
        <taxon>Candidatus Portnoyibacteriota</taxon>
    </lineage>
</organism>
<evidence type="ECO:0000256" key="2">
    <source>
        <dbReference type="SAM" id="Phobius"/>
    </source>
</evidence>
<evidence type="ECO:0000313" key="4">
    <source>
        <dbReference type="Proteomes" id="UP000231673"/>
    </source>
</evidence>
<dbReference type="InterPro" id="IPR019734">
    <property type="entry name" value="TPR_rpt"/>
</dbReference>
<gene>
    <name evidence="3" type="ORF">CO003_01985</name>
</gene>
<dbReference type="Proteomes" id="UP000231673">
    <property type="component" value="Unassembled WGS sequence"/>
</dbReference>
<dbReference type="SUPFAM" id="SSF48452">
    <property type="entry name" value="TPR-like"/>
    <property type="match status" value="1"/>
</dbReference>
<evidence type="ECO:0000256" key="1">
    <source>
        <dbReference type="PROSITE-ProRule" id="PRU00339"/>
    </source>
</evidence>
<accession>A0A2M7IDJ1</accession>
<name>A0A2M7IDJ1_9BACT</name>
<comment type="caution">
    <text evidence="3">The sequence shown here is derived from an EMBL/GenBank/DDBJ whole genome shotgun (WGS) entry which is preliminary data.</text>
</comment>
<proteinExistence type="predicted"/>
<dbReference type="EMBL" id="PFGW01000040">
    <property type="protein sequence ID" value="PIW74571.1"/>
    <property type="molecule type" value="Genomic_DNA"/>
</dbReference>
<evidence type="ECO:0000313" key="3">
    <source>
        <dbReference type="EMBL" id="PIW74571.1"/>
    </source>
</evidence>
<dbReference type="PROSITE" id="PS50005">
    <property type="entry name" value="TPR"/>
    <property type="match status" value="1"/>
</dbReference>
<dbReference type="Gene3D" id="1.25.40.10">
    <property type="entry name" value="Tetratricopeptide repeat domain"/>
    <property type="match status" value="1"/>
</dbReference>
<dbReference type="InterPro" id="IPR011990">
    <property type="entry name" value="TPR-like_helical_dom_sf"/>
</dbReference>
<keyword evidence="2" id="KW-1133">Transmembrane helix</keyword>